<proteinExistence type="predicted"/>
<comment type="caution">
    <text evidence="3">The sequence shown here is derived from an EMBL/GenBank/DDBJ whole genome shotgun (WGS) entry which is preliminary data.</text>
</comment>
<feature type="domain" description="T6SS Transcription factor RovC-like DNA binding" evidence="1">
    <location>
        <begin position="201"/>
        <end position="295"/>
    </location>
</feature>
<dbReference type="EMBL" id="AWFB01000008">
    <property type="protein sequence ID" value="RAN34828.1"/>
    <property type="molecule type" value="Genomic_DNA"/>
</dbReference>
<gene>
    <name evidence="3" type="ORF">HY3_10040</name>
</gene>
<dbReference type="STRING" id="1280941.HY2_08685"/>
<evidence type="ECO:0000259" key="1">
    <source>
        <dbReference type="Pfam" id="PF10074"/>
    </source>
</evidence>
<evidence type="ECO:0008006" key="5">
    <source>
        <dbReference type="Google" id="ProtNLM"/>
    </source>
</evidence>
<dbReference type="Pfam" id="PF10074">
    <property type="entry name" value="RovC_DNA-bd"/>
    <property type="match status" value="1"/>
</dbReference>
<name>A0A062U3F9_9PROT</name>
<accession>A0A062U3F9</accession>
<dbReference type="InterPro" id="IPR018754">
    <property type="entry name" value="RovC-like_DNA-bd"/>
</dbReference>
<reference evidence="3 4" key="1">
    <citation type="submission" date="2013-04" db="EMBL/GenBank/DDBJ databases">
        <title>Hyphomonas sp. T24B3 Genome Sequencing.</title>
        <authorList>
            <person name="Lai Q."/>
            <person name="Shao Z."/>
        </authorList>
    </citation>
    <scope>NUCLEOTIDE SEQUENCE [LARGE SCALE GENOMIC DNA]</scope>
    <source>
        <strain evidence="3 4">T24B3</strain>
    </source>
</reference>
<sequence length="309" mass="35177">MAFVPFASLARRVLARILLLWIEKVGDFQRLNADDYAYLKNVTLGSWAWEFARRWPDYANAHAEHRDGALTRTKQSCGMEILKLSRPEPDAARFGLSFFVSPRRTCLDAPIFWTEEANHRVTTVDVRAVERSLTDRCLEGLFNLSRLTCRRSLFIDHDGAQHLRIVYCKRSIQLRCEGDSLLLGEVDLRFMLRFFGPVDAKIETLRRLKMVYDGFLPEQPAGPQWTSTALGLRDALIALDVHLEGGSHRDAAMVIYGREDGIERYKSPDESVRNRMRRLRKKGLSLMQGGYLDLMNPARSAGGSFVPAG</sequence>
<dbReference type="eggNOG" id="COG5419">
    <property type="taxonomic scope" value="Bacteria"/>
</dbReference>
<dbReference type="Proteomes" id="UP000249123">
    <property type="component" value="Unassembled WGS sequence"/>
</dbReference>
<dbReference type="AlphaFoldDB" id="A0A062U3F9"/>
<organism evidence="3 4">
    <name type="scientific">Hyphomonas pacifica</name>
    <dbReference type="NCBI Taxonomy" id="1280941"/>
    <lineage>
        <taxon>Bacteria</taxon>
        <taxon>Pseudomonadati</taxon>
        <taxon>Pseudomonadota</taxon>
        <taxon>Alphaproteobacteria</taxon>
        <taxon>Hyphomonadales</taxon>
        <taxon>Hyphomonadaceae</taxon>
        <taxon>Hyphomonas</taxon>
    </lineage>
</organism>
<feature type="domain" description="Transcriptional regulator-like" evidence="2">
    <location>
        <begin position="33"/>
        <end position="75"/>
    </location>
</feature>
<dbReference type="Pfam" id="PF20109">
    <property type="entry name" value="Trans_reg_dom"/>
    <property type="match status" value="1"/>
</dbReference>
<dbReference type="InterPro" id="IPR045465">
    <property type="entry name" value="Trans_reg_dom"/>
</dbReference>
<evidence type="ECO:0000313" key="3">
    <source>
        <dbReference type="EMBL" id="RAN34828.1"/>
    </source>
</evidence>
<keyword evidence="4" id="KW-1185">Reference proteome</keyword>
<protein>
    <recommendedName>
        <fullName evidence="5">DUF2285 domain-containing protein</fullName>
    </recommendedName>
</protein>
<evidence type="ECO:0000259" key="2">
    <source>
        <dbReference type="Pfam" id="PF20109"/>
    </source>
</evidence>
<evidence type="ECO:0000313" key="4">
    <source>
        <dbReference type="Proteomes" id="UP000249123"/>
    </source>
</evidence>